<dbReference type="EMBL" id="QLTA01000002">
    <property type="protein sequence ID" value="RAR86071.1"/>
    <property type="molecule type" value="Genomic_DNA"/>
</dbReference>
<gene>
    <name evidence="2" type="ORF">AX018_100232</name>
</gene>
<accession>A0A328ZJJ4</accession>
<evidence type="ECO:0000313" key="3">
    <source>
        <dbReference type="Proteomes" id="UP000248856"/>
    </source>
</evidence>
<keyword evidence="3" id="KW-1185">Reference proteome</keyword>
<proteinExistence type="predicted"/>
<dbReference type="Proteomes" id="UP000248856">
    <property type="component" value="Unassembled WGS sequence"/>
</dbReference>
<feature type="region of interest" description="Disordered" evidence="1">
    <location>
        <begin position="81"/>
        <end position="126"/>
    </location>
</feature>
<protein>
    <submittedName>
        <fullName evidence="2">Uncharacterized protein</fullName>
    </submittedName>
</protein>
<dbReference type="OrthoDB" id="9947424at2"/>
<name>A0A328ZJJ4_9BURK</name>
<feature type="compositionally biased region" description="Basic and acidic residues" evidence="1">
    <location>
        <begin position="92"/>
        <end position="105"/>
    </location>
</feature>
<organism evidence="2 3">
    <name type="scientific">Paracidovorax anthurii</name>
    <dbReference type="NCBI Taxonomy" id="78229"/>
    <lineage>
        <taxon>Bacteria</taxon>
        <taxon>Pseudomonadati</taxon>
        <taxon>Pseudomonadota</taxon>
        <taxon>Betaproteobacteria</taxon>
        <taxon>Burkholderiales</taxon>
        <taxon>Comamonadaceae</taxon>
        <taxon>Paracidovorax</taxon>
    </lineage>
</organism>
<dbReference type="AlphaFoldDB" id="A0A328ZJJ4"/>
<reference evidence="2 3" key="1">
    <citation type="submission" date="2018-06" db="EMBL/GenBank/DDBJ databases">
        <title>Genomic Encyclopedia of Archaeal and Bacterial Type Strains, Phase II (KMG-II): from individual species to whole genera.</title>
        <authorList>
            <person name="Goeker M."/>
        </authorList>
    </citation>
    <scope>NUCLEOTIDE SEQUENCE [LARGE SCALE GENOMIC DNA]</scope>
    <source>
        <strain evidence="2 3">CFPB 3232</strain>
    </source>
</reference>
<evidence type="ECO:0000256" key="1">
    <source>
        <dbReference type="SAM" id="MobiDB-lite"/>
    </source>
</evidence>
<sequence>MTSATYTPRSGSVVSRVIEFLEANPDEQLDADLISAKCECDRRNVHTLLGPAVQAGLLRRTEEIPTGELVYTLGTGKPVAEGSPAGSGFHGWLDRKGQQSEEGRPKRSPATPAPAPAAPPAVRRSPAAPFLIKVDKDVPLPSRRPAMDWTPLLDRLEVGDSFTVPYAARSSISSALKAYKDETQKVLASRTLGSEIRVWRTK</sequence>
<comment type="caution">
    <text evidence="2">The sequence shown here is derived from an EMBL/GenBank/DDBJ whole genome shotgun (WGS) entry which is preliminary data.</text>
</comment>
<evidence type="ECO:0000313" key="2">
    <source>
        <dbReference type="EMBL" id="RAR86071.1"/>
    </source>
</evidence>
<dbReference type="RefSeq" id="WP_146749185.1">
    <property type="nucleotide sequence ID" value="NZ_CBCSGC010000002.1"/>
</dbReference>